<dbReference type="AlphaFoldDB" id="A0A5K3FCG6"/>
<protein>
    <submittedName>
        <fullName evidence="1">Transmembrane protein</fullName>
    </submittedName>
</protein>
<name>A0A5K3FCG6_MESCO</name>
<evidence type="ECO:0000313" key="1">
    <source>
        <dbReference type="WBParaSite" id="MCU_007213-RA"/>
    </source>
</evidence>
<reference evidence="1" key="1">
    <citation type="submission" date="2019-11" db="UniProtKB">
        <authorList>
            <consortium name="WormBaseParasite"/>
        </authorList>
    </citation>
    <scope>IDENTIFICATION</scope>
</reference>
<dbReference type="WBParaSite" id="MCU_007213-RA">
    <property type="protein sequence ID" value="MCU_007213-RA"/>
    <property type="gene ID" value="MCU_007213"/>
</dbReference>
<proteinExistence type="predicted"/>
<organism evidence="1">
    <name type="scientific">Mesocestoides corti</name>
    <name type="common">Flatworm</name>
    <dbReference type="NCBI Taxonomy" id="53468"/>
    <lineage>
        <taxon>Eukaryota</taxon>
        <taxon>Metazoa</taxon>
        <taxon>Spiralia</taxon>
        <taxon>Lophotrochozoa</taxon>
        <taxon>Platyhelminthes</taxon>
        <taxon>Cestoda</taxon>
        <taxon>Eucestoda</taxon>
        <taxon>Cyclophyllidea</taxon>
        <taxon>Mesocestoididae</taxon>
        <taxon>Mesocestoides</taxon>
    </lineage>
</organism>
<accession>A0A5K3FCG6</accession>
<sequence>MPDARALVIGWRGARPSACVRARTRTTSQAAPFFSSANVRRCRALTTPLNEVFPTQTEPACEGHRRVFGGGAQVSPPALARPPLAPVDFSPPLLTCLQGQTCCLTRHSKAIGASLWAFLIGQIDRPPDWCRLASANSVFQCATAHGAGCTRMRLGHVLIALWSSLHVPQARTHTLPTSGVGVCVRLRGRCIYQNRPRVCAISHSLTWQNAVLLSHAHICLAVHCCCDYLVRACVCVFVCLFVHASRTTQESLCNSLIPSASVCERLPPSFSELQSVFKQLGIHRRVIGEMAFFLVIISCWAFSRPNFDTNQSSGQNR</sequence>